<accession>A0A2I1YE15</accession>
<dbReference type="InterPro" id="IPR011608">
    <property type="entry name" value="PRD"/>
</dbReference>
<dbReference type="SUPFAM" id="SSF63520">
    <property type="entry name" value="PTS-regulatory domain, PRD"/>
    <property type="match status" value="2"/>
</dbReference>
<dbReference type="PANTHER" id="PTHR30185">
    <property type="entry name" value="CRYPTIC BETA-GLUCOSIDE BGL OPERON ANTITERMINATOR"/>
    <property type="match status" value="1"/>
</dbReference>
<organism evidence="5 6">
    <name type="scientific">Streptococcus macedonicus</name>
    <name type="common">Streptococcus gallolyticus macedonicus</name>
    <dbReference type="NCBI Taxonomy" id="59310"/>
    <lineage>
        <taxon>Bacteria</taxon>
        <taxon>Bacillati</taxon>
        <taxon>Bacillota</taxon>
        <taxon>Bacilli</taxon>
        <taxon>Lactobacillales</taxon>
        <taxon>Streptococcaceae</taxon>
        <taxon>Streptococcus</taxon>
    </lineage>
</organism>
<dbReference type="GO" id="GO:0006355">
    <property type="term" value="P:regulation of DNA-templated transcription"/>
    <property type="evidence" value="ECO:0007669"/>
    <property type="project" value="InterPro"/>
</dbReference>
<comment type="caution">
    <text evidence="5">The sequence shown here is derived from an EMBL/GenBank/DDBJ whole genome shotgun (WGS) entry which is preliminary data.</text>
</comment>
<feature type="domain" description="PRD" evidence="4">
    <location>
        <begin position="166"/>
        <end position="271"/>
    </location>
</feature>
<dbReference type="InterPro" id="IPR050661">
    <property type="entry name" value="BglG_antiterminators"/>
</dbReference>
<dbReference type="InterPro" id="IPR036634">
    <property type="entry name" value="PRD_sf"/>
</dbReference>
<dbReference type="EMBL" id="PKIB01000014">
    <property type="protein sequence ID" value="PLA53130.1"/>
    <property type="molecule type" value="Genomic_DNA"/>
</dbReference>
<dbReference type="Proteomes" id="UP000235073">
    <property type="component" value="Unassembled WGS sequence"/>
</dbReference>
<dbReference type="Gene3D" id="2.30.24.10">
    <property type="entry name" value="CAT RNA-binding domain"/>
    <property type="match status" value="1"/>
</dbReference>
<dbReference type="InterPro" id="IPR004341">
    <property type="entry name" value="CAT_RNA-bd_dom"/>
</dbReference>
<evidence type="ECO:0000256" key="2">
    <source>
        <dbReference type="ARBA" id="ARBA00023015"/>
    </source>
</evidence>
<name>A0A2I1YE15_STRMC</name>
<dbReference type="GeneID" id="64018139"/>
<dbReference type="PANTHER" id="PTHR30185:SF18">
    <property type="entry name" value="TRANSCRIPTIONAL REGULATOR MTLR"/>
    <property type="match status" value="1"/>
</dbReference>
<dbReference type="PROSITE" id="PS51372">
    <property type="entry name" value="PRD_2"/>
    <property type="match status" value="2"/>
</dbReference>
<evidence type="ECO:0000256" key="3">
    <source>
        <dbReference type="ARBA" id="ARBA00023163"/>
    </source>
</evidence>
<evidence type="ECO:0000259" key="4">
    <source>
        <dbReference type="PROSITE" id="PS51372"/>
    </source>
</evidence>
<keyword evidence="2" id="KW-0805">Transcription regulation</keyword>
<dbReference type="AlphaFoldDB" id="A0A2I1YE15"/>
<dbReference type="GO" id="GO:0003723">
    <property type="term" value="F:RNA binding"/>
    <property type="evidence" value="ECO:0007669"/>
    <property type="project" value="InterPro"/>
</dbReference>
<keyword evidence="3" id="KW-0804">Transcription</keyword>
<dbReference type="Gene3D" id="1.10.1790.10">
    <property type="entry name" value="PRD domain"/>
    <property type="match status" value="2"/>
</dbReference>
<proteinExistence type="predicted"/>
<feature type="domain" description="PRD" evidence="4">
    <location>
        <begin position="60"/>
        <end position="165"/>
    </location>
</feature>
<dbReference type="Pfam" id="PF03123">
    <property type="entry name" value="CAT_RBD"/>
    <property type="match status" value="1"/>
</dbReference>
<keyword evidence="1" id="KW-0677">Repeat</keyword>
<sequence>MRIVKNIHNNISLCLDSKGNEVIAFGKGIGFMKPPYDIPINRIERTFYNVNPMFIDMLSQIPEEIIQLSTEIIDYANQLLKTEFNENLIFTLADHITFSIRRYKENIHIDLPLSYEVKHMYPNEMQIGEHALKLIKHRLDIDLPKQEAALITLHVIDYGLATVETGTKGNQSKIEKCTQIVEECMGLKIDREGFNYSRFVSHMYYLLERVMNNKEIKTENKKMFDQLIDEYPKTYECAKRICEALDILPNDEEMMYVILHVNRLSNREEIVE</sequence>
<evidence type="ECO:0000313" key="6">
    <source>
        <dbReference type="Proteomes" id="UP000235073"/>
    </source>
</evidence>
<evidence type="ECO:0000256" key="1">
    <source>
        <dbReference type="ARBA" id="ARBA00022737"/>
    </source>
</evidence>
<gene>
    <name evidence="5" type="ORF">CYK21_10535</name>
</gene>
<dbReference type="InterPro" id="IPR036650">
    <property type="entry name" value="CAT_RNA-bd_dom_sf"/>
</dbReference>
<dbReference type="RefSeq" id="WP_048791313.1">
    <property type="nucleotide sequence ID" value="NZ_PKIB01000014.1"/>
</dbReference>
<protein>
    <submittedName>
        <fullName evidence="5">PRD domain-containing protein</fullName>
    </submittedName>
</protein>
<evidence type="ECO:0000313" key="5">
    <source>
        <dbReference type="EMBL" id="PLA53130.1"/>
    </source>
</evidence>
<dbReference type="SMART" id="SM01061">
    <property type="entry name" value="CAT_RBD"/>
    <property type="match status" value="1"/>
</dbReference>
<dbReference type="SUPFAM" id="SSF50151">
    <property type="entry name" value="SacY-like RNA-binding domain"/>
    <property type="match status" value="1"/>
</dbReference>
<reference evidence="5 6" key="1">
    <citation type="submission" date="2017-12" db="EMBL/GenBank/DDBJ databases">
        <title>Phylogenetic diversity of female urinary microbiome.</title>
        <authorList>
            <person name="Thomas-White K."/>
            <person name="Wolfe A.J."/>
        </authorList>
    </citation>
    <scope>NUCLEOTIDE SEQUENCE [LARGE SCALE GENOMIC DNA]</scope>
    <source>
        <strain evidence="5 6">UMB0733</strain>
    </source>
</reference>
<dbReference type="Pfam" id="PF00874">
    <property type="entry name" value="PRD"/>
    <property type="match status" value="2"/>
</dbReference>